<dbReference type="EMBL" id="BMEX01000009">
    <property type="protein sequence ID" value="GGA50721.1"/>
    <property type="molecule type" value="Genomic_DNA"/>
</dbReference>
<evidence type="ECO:0000313" key="3">
    <source>
        <dbReference type="Proteomes" id="UP000617979"/>
    </source>
</evidence>
<feature type="transmembrane region" description="Helical" evidence="1">
    <location>
        <begin position="200"/>
        <end position="220"/>
    </location>
</feature>
<sequence length="239" mass="27441">MEGSEWRIKGGIHWAFWLTRGAAVVTFSSVVLIILFPVRLDPDSLGNRMLYINHHETAIVWSWAMNLLTVLALTGVFVVLTRILAATYRPILQMALMIWVIGAASWMLHDFIQITLMPELSRMFLELPTERLAGYIMDWEQLLTRLFGMFSCSCFAVSGFIYTAIMYRTAQFTSRFAGFSSSVWGFLLISAIIFRWEERLVLWFIACSLFMLVIWTWLLAGEISRIKQRDSDRTAVSGA</sequence>
<feature type="transmembrane region" description="Helical" evidence="1">
    <location>
        <begin position="96"/>
        <end position="116"/>
    </location>
</feature>
<feature type="transmembrane region" description="Helical" evidence="1">
    <location>
        <begin position="58"/>
        <end position="84"/>
    </location>
</feature>
<feature type="transmembrane region" description="Helical" evidence="1">
    <location>
        <begin position="142"/>
        <end position="164"/>
    </location>
</feature>
<keyword evidence="3" id="KW-1185">Reference proteome</keyword>
<proteinExistence type="predicted"/>
<evidence type="ECO:0000313" key="2">
    <source>
        <dbReference type="EMBL" id="GGA50721.1"/>
    </source>
</evidence>
<accession>A0ABQ1GUS8</accession>
<gene>
    <name evidence="2" type="ORF">GCM10007416_24890</name>
</gene>
<organism evidence="2 3">
    <name type="scientific">Kroppenstedtia guangzhouensis</name>
    <dbReference type="NCBI Taxonomy" id="1274356"/>
    <lineage>
        <taxon>Bacteria</taxon>
        <taxon>Bacillati</taxon>
        <taxon>Bacillota</taxon>
        <taxon>Bacilli</taxon>
        <taxon>Bacillales</taxon>
        <taxon>Thermoactinomycetaceae</taxon>
        <taxon>Kroppenstedtia</taxon>
    </lineage>
</organism>
<feature type="transmembrane region" description="Helical" evidence="1">
    <location>
        <begin position="176"/>
        <end position="194"/>
    </location>
</feature>
<keyword evidence="1" id="KW-1133">Transmembrane helix</keyword>
<reference evidence="3" key="1">
    <citation type="journal article" date="2019" name="Int. J. Syst. Evol. Microbiol.">
        <title>The Global Catalogue of Microorganisms (GCM) 10K type strain sequencing project: providing services to taxonomists for standard genome sequencing and annotation.</title>
        <authorList>
            <consortium name="The Broad Institute Genomics Platform"/>
            <consortium name="The Broad Institute Genome Sequencing Center for Infectious Disease"/>
            <person name="Wu L."/>
            <person name="Ma J."/>
        </authorList>
    </citation>
    <scope>NUCLEOTIDE SEQUENCE [LARGE SCALE GENOMIC DNA]</scope>
    <source>
        <strain evidence="3">CGMCC 1.12404</strain>
    </source>
</reference>
<evidence type="ECO:0008006" key="4">
    <source>
        <dbReference type="Google" id="ProtNLM"/>
    </source>
</evidence>
<keyword evidence="1" id="KW-0812">Transmembrane</keyword>
<feature type="transmembrane region" description="Helical" evidence="1">
    <location>
        <begin position="12"/>
        <end position="38"/>
    </location>
</feature>
<name>A0ABQ1GUS8_9BACL</name>
<dbReference type="RefSeq" id="WP_188432847.1">
    <property type="nucleotide sequence ID" value="NZ_BMEX01000009.1"/>
</dbReference>
<protein>
    <recommendedName>
        <fullName evidence="4">DUF4386 domain-containing protein</fullName>
    </recommendedName>
</protein>
<evidence type="ECO:0000256" key="1">
    <source>
        <dbReference type="SAM" id="Phobius"/>
    </source>
</evidence>
<dbReference type="Proteomes" id="UP000617979">
    <property type="component" value="Unassembled WGS sequence"/>
</dbReference>
<comment type="caution">
    <text evidence="2">The sequence shown here is derived from an EMBL/GenBank/DDBJ whole genome shotgun (WGS) entry which is preliminary data.</text>
</comment>
<keyword evidence="1" id="KW-0472">Membrane</keyword>